<dbReference type="InterPro" id="IPR017407">
    <property type="entry name" value="Ser/Thr_kinase_Rio1"/>
</dbReference>
<feature type="region of interest" description="Disordered" evidence="22">
    <location>
        <begin position="474"/>
        <end position="563"/>
    </location>
</feature>
<dbReference type="GO" id="GO:0042254">
    <property type="term" value="P:ribosome biogenesis"/>
    <property type="evidence" value="ECO:0007669"/>
    <property type="project" value="UniProtKB-KW"/>
</dbReference>
<evidence type="ECO:0000313" key="25">
    <source>
        <dbReference type="Proteomes" id="UP000241890"/>
    </source>
</evidence>
<proteinExistence type="inferred from homology"/>
<keyword evidence="14 18" id="KW-0067">ATP-binding</keyword>
<keyword evidence="25" id="KW-1185">Reference proteome</keyword>
<dbReference type="FunFam" id="3.30.200.20:FF:000148">
    <property type="entry name" value="Serine/threonine-protein kinase RIO1"/>
    <property type="match status" value="1"/>
</dbReference>
<dbReference type="SUPFAM" id="SSF56112">
    <property type="entry name" value="Protein kinase-like (PK-like)"/>
    <property type="match status" value="1"/>
</dbReference>
<evidence type="ECO:0000256" key="15">
    <source>
        <dbReference type="ARBA" id="ARBA00022842"/>
    </source>
</evidence>
<dbReference type="GO" id="GO:0016787">
    <property type="term" value="F:hydrolase activity"/>
    <property type="evidence" value="ECO:0007669"/>
    <property type="project" value="UniProtKB-KW"/>
</dbReference>
<feature type="binding site" evidence="21">
    <location>
        <position position="324"/>
    </location>
    <ligand>
        <name>Mg(2+)</name>
        <dbReference type="ChEBI" id="CHEBI:18420"/>
    </ligand>
</feature>
<keyword evidence="8 18" id="KW-0723">Serine/threonine-protein kinase</keyword>
<dbReference type="InParanoid" id="A0A2R5GM87"/>
<feature type="active site" description="Proton acceptor" evidence="19">
    <location>
        <position position="307"/>
    </location>
</feature>
<evidence type="ECO:0000256" key="21">
    <source>
        <dbReference type="PIRSR" id="PIRSR038147-3"/>
    </source>
</evidence>
<feature type="compositionally biased region" description="Basic and acidic residues" evidence="22">
    <location>
        <begin position="133"/>
        <end position="142"/>
    </location>
</feature>
<evidence type="ECO:0000256" key="2">
    <source>
        <dbReference type="ARBA" id="ARBA00004496"/>
    </source>
</evidence>
<reference evidence="24 25" key="1">
    <citation type="submission" date="2017-12" db="EMBL/GenBank/DDBJ databases">
        <title>Sequencing, de novo assembly and annotation of complete genome of a new Thraustochytrid species, strain FCC1311.</title>
        <authorList>
            <person name="Sedici K."/>
            <person name="Godart F."/>
            <person name="Aiese Cigliano R."/>
            <person name="Sanseverino W."/>
            <person name="Barakat M."/>
            <person name="Ortet P."/>
            <person name="Marechal E."/>
            <person name="Cagnac O."/>
            <person name="Amato A."/>
        </authorList>
    </citation>
    <scope>NUCLEOTIDE SEQUENCE [LARGE SCALE GENOMIC DNA]</scope>
</reference>
<keyword evidence="12 18" id="KW-0418">Kinase</keyword>
<keyword evidence="11 18" id="KW-0547">Nucleotide-binding</keyword>
<comment type="catalytic activity">
    <reaction evidence="17 18">
        <text>L-seryl-[protein] + ATP = O-phospho-L-seryl-[protein] + ADP + H(+)</text>
        <dbReference type="Rhea" id="RHEA:17989"/>
        <dbReference type="Rhea" id="RHEA-COMP:9863"/>
        <dbReference type="Rhea" id="RHEA-COMP:11604"/>
        <dbReference type="ChEBI" id="CHEBI:15378"/>
        <dbReference type="ChEBI" id="CHEBI:29999"/>
        <dbReference type="ChEBI" id="CHEBI:30616"/>
        <dbReference type="ChEBI" id="CHEBI:83421"/>
        <dbReference type="ChEBI" id="CHEBI:456216"/>
        <dbReference type="EC" id="2.7.11.1"/>
    </reaction>
</comment>
<dbReference type="InterPro" id="IPR011009">
    <property type="entry name" value="Kinase-like_dom_sf"/>
</dbReference>
<evidence type="ECO:0000256" key="12">
    <source>
        <dbReference type="ARBA" id="ARBA00022777"/>
    </source>
</evidence>
<evidence type="ECO:0000256" key="1">
    <source>
        <dbReference type="ARBA" id="ARBA00001946"/>
    </source>
</evidence>
<evidence type="ECO:0000256" key="22">
    <source>
        <dbReference type="SAM" id="MobiDB-lite"/>
    </source>
</evidence>
<keyword evidence="10" id="KW-0479">Metal-binding</keyword>
<dbReference type="Gene3D" id="3.30.200.20">
    <property type="entry name" value="Phosphorylase Kinase, domain 1"/>
    <property type="match status" value="1"/>
</dbReference>
<dbReference type="Gene3D" id="1.10.510.10">
    <property type="entry name" value="Transferase(Phosphotransferase) domain 1"/>
    <property type="match status" value="1"/>
</dbReference>
<dbReference type="GO" id="GO:0005737">
    <property type="term" value="C:cytoplasm"/>
    <property type="evidence" value="ECO:0007669"/>
    <property type="project" value="UniProtKB-SubCell"/>
</dbReference>
<evidence type="ECO:0000256" key="8">
    <source>
        <dbReference type="ARBA" id="ARBA00022527"/>
    </source>
</evidence>
<feature type="compositionally biased region" description="Basic residues" evidence="22">
    <location>
        <begin position="545"/>
        <end position="563"/>
    </location>
</feature>
<dbReference type="GO" id="GO:0005524">
    <property type="term" value="F:ATP binding"/>
    <property type="evidence" value="ECO:0007669"/>
    <property type="project" value="UniProtKB-KW"/>
</dbReference>
<keyword evidence="13" id="KW-0378">Hydrolase</keyword>
<evidence type="ECO:0000313" key="24">
    <source>
        <dbReference type="EMBL" id="GBG32006.1"/>
    </source>
</evidence>
<evidence type="ECO:0000256" key="11">
    <source>
        <dbReference type="ARBA" id="ARBA00022741"/>
    </source>
</evidence>
<comment type="caution">
    <text evidence="24">The sequence shown here is derived from an EMBL/GenBank/DDBJ whole genome shotgun (WGS) entry which is preliminary data.</text>
</comment>
<feature type="binding site" evidence="20">
    <location>
        <position position="263"/>
    </location>
    <ligand>
        <name>ATP</name>
        <dbReference type="ChEBI" id="CHEBI:30616"/>
    </ligand>
</feature>
<dbReference type="GO" id="GO:0106310">
    <property type="term" value="F:protein serine kinase activity"/>
    <property type="evidence" value="ECO:0007669"/>
    <property type="project" value="RHEA"/>
</dbReference>
<feature type="active site" description="Proton acceptor" evidence="19">
    <location>
        <position position="324"/>
    </location>
</feature>
<feature type="domain" description="RIO kinase" evidence="23">
    <location>
        <begin position="134"/>
        <end position="370"/>
    </location>
</feature>
<evidence type="ECO:0000256" key="13">
    <source>
        <dbReference type="ARBA" id="ARBA00022801"/>
    </source>
</evidence>
<comment type="similarity">
    <text evidence="3 18">Belongs to the protein kinase superfamily. RIO-type Ser/Thr kinase family.</text>
</comment>
<evidence type="ECO:0000256" key="4">
    <source>
        <dbReference type="ARBA" id="ARBA00012513"/>
    </source>
</evidence>
<evidence type="ECO:0000256" key="20">
    <source>
        <dbReference type="PIRSR" id="PIRSR038147-2"/>
    </source>
</evidence>
<dbReference type="Proteomes" id="UP000241890">
    <property type="component" value="Unassembled WGS sequence"/>
</dbReference>
<gene>
    <name evidence="24" type="ORF">FCC1311_082312</name>
</gene>
<feature type="compositionally biased region" description="Acidic residues" evidence="22">
    <location>
        <begin position="485"/>
        <end position="516"/>
    </location>
</feature>
<evidence type="ECO:0000256" key="14">
    <source>
        <dbReference type="ARBA" id="ARBA00022840"/>
    </source>
</evidence>
<dbReference type="GO" id="GO:0004674">
    <property type="term" value="F:protein serine/threonine kinase activity"/>
    <property type="evidence" value="ECO:0007669"/>
    <property type="project" value="UniProtKB-KW"/>
</dbReference>
<evidence type="ECO:0000256" key="10">
    <source>
        <dbReference type="ARBA" id="ARBA00022723"/>
    </source>
</evidence>
<protein>
    <recommendedName>
        <fullName evidence="5 18">Serine/threonine-protein kinase RIO1</fullName>
        <ecNumber evidence="4 18">2.7.11.1</ecNumber>
    </recommendedName>
</protein>
<evidence type="ECO:0000256" key="6">
    <source>
        <dbReference type="ARBA" id="ARBA00022490"/>
    </source>
</evidence>
<dbReference type="OrthoDB" id="205248at2759"/>
<dbReference type="InterPro" id="IPR018934">
    <property type="entry name" value="RIO_dom"/>
</dbReference>
<feature type="binding site" evidence="20">
    <location>
        <position position="191"/>
    </location>
    <ligand>
        <name>ATP</name>
        <dbReference type="ChEBI" id="CHEBI:30616"/>
    </ligand>
</feature>
<feature type="binding site" evidence="21">
    <location>
        <position position="312"/>
    </location>
    <ligand>
        <name>Mg(2+)</name>
        <dbReference type="ChEBI" id="CHEBI:18420"/>
    </ligand>
</feature>
<dbReference type="GO" id="GO:0046872">
    <property type="term" value="F:metal ion binding"/>
    <property type="evidence" value="ECO:0007669"/>
    <property type="project" value="UniProtKB-KW"/>
</dbReference>
<keyword evidence="9 18" id="KW-0808">Transferase</keyword>
<comment type="cofactor">
    <cofactor evidence="1 21">
        <name>Mg(2+)</name>
        <dbReference type="ChEBI" id="CHEBI:18420"/>
    </cofactor>
</comment>
<dbReference type="EC" id="2.7.11.1" evidence="4 18"/>
<comment type="subcellular location">
    <subcellularLocation>
        <location evidence="2">Cytoplasm</location>
    </subcellularLocation>
</comment>
<sequence>MASEAAKRQLAKDLHAALFTPAPRVEGAEAEKHAWAENAMYGSGSGANNGGNGDYDEDDDDAEANAEEEAAYYDGFETSRDFSGASSTALQPREHSLASIDRHVNLGKMNLSQTAKNDVLRGERKQQGQNRHQGRDDRSTTEQVMDPRTRLILFKMLSRGTFEEINGCISTGKEANVYHARTKESKDLAVKVFKTSILVFKDRDKYVSGEHRFRGGYGRSNPRKMVKLWAEKELRNLKRLHTCGIPCPEPHMLRSHVLVMDFIGVDGWPAPRLKDATLSTRRVQSAYVQCLKILRRMYQMAKLVHGDFSEYNLLYLDRTIYVIDVSQSVEMEHPRALEFLRLDIENTNAFFSKKGLQVMHLVHAFQFIVDRSFDCSEEQMDAALDKIQETMNGASALTQEESNELEVSNRVFLNSFIPTSLSQVHDIEREYALVAAGSDTDRLLVHIMTGLDKGPIETSEAADTQADAVVHGGSISEKNGTEADPSNDNENDDQDHESNEDADSGSQEEEEEDEGATGDAFTLKEADKDARKAHKKQVKQEKQERRKTKVPKHIKKRYRKGKA</sequence>
<evidence type="ECO:0000256" key="16">
    <source>
        <dbReference type="ARBA" id="ARBA00047899"/>
    </source>
</evidence>
<keyword evidence="6" id="KW-0963">Cytoplasm</keyword>
<evidence type="ECO:0000256" key="19">
    <source>
        <dbReference type="PIRSR" id="PIRSR038147-1"/>
    </source>
</evidence>
<dbReference type="AlphaFoldDB" id="A0A2R5GM87"/>
<feature type="compositionally biased region" description="Gly residues" evidence="22">
    <location>
        <begin position="43"/>
        <end position="53"/>
    </location>
</feature>
<dbReference type="CDD" id="cd05147">
    <property type="entry name" value="RIO1_euk"/>
    <property type="match status" value="1"/>
</dbReference>
<evidence type="ECO:0000256" key="3">
    <source>
        <dbReference type="ARBA" id="ARBA00009196"/>
    </source>
</evidence>
<feature type="region of interest" description="Disordered" evidence="22">
    <location>
        <begin position="113"/>
        <end position="142"/>
    </location>
</feature>
<dbReference type="InterPro" id="IPR000687">
    <property type="entry name" value="RIO_kinase"/>
</dbReference>
<name>A0A2R5GM87_9STRA</name>
<keyword evidence="7" id="KW-0690">Ribosome biogenesis</keyword>
<dbReference type="InterPro" id="IPR018935">
    <property type="entry name" value="RIO_kinase_CS"/>
</dbReference>
<comment type="catalytic activity">
    <reaction evidence="16 18">
        <text>L-threonyl-[protein] + ATP = O-phospho-L-threonyl-[protein] + ADP + H(+)</text>
        <dbReference type="Rhea" id="RHEA:46608"/>
        <dbReference type="Rhea" id="RHEA-COMP:11060"/>
        <dbReference type="Rhea" id="RHEA-COMP:11605"/>
        <dbReference type="ChEBI" id="CHEBI:15378"/>
        <dbReference type="ChEBI" id="CHEBI:30013"/>
        <dbReference type="ChEBI" id="CHEBI:30616"/>
        <dbReference type="ChEBI" id="CHEBI:61977"/>
        <dbReference type="ChEBI" id="CHEBI:456216"/>
        <dbReference type="EC" id="2.7.11.1"/>
    </reaction>
</comment>
<dbReference type="SMART" id="SM00090">
    <property type="entry name" value="RIO"/>
    <property type="match status" value="1"/>
</dbReference>
<evidence type="ECO:0000256" key="9">
    <source>
        <dbReference type="ARBA" id="ARBA00022679"/>
    </source>
</evidence>
<dbReference type="PIRSF" id="PIRSF038147">
    <property type="entry name" value="Ser/Thr_PK_RIO1"/>
    <property type="match status" value="1"/>
</dbReference>
<dbReference type="InterPro" id="IPR051272">
    <property type="entry name" value="RIO-type_Ser/Thr_kinase"/>
</dbReference>
<organism evidence="24 25">
    <name type="scientific">Hondaea fermentalgiana</name>
    <dbReference type="NCBI Taxonomy" id="2315210"/>
    <lineage>
        <taxon>Eukaryota</taxon>
        <taxon>Sar</taxon>
        <taxon>Stramenopiles</taxon>
        <taxon>Bigyra</taxon>
        <taxon>Labyrinthulomycetes</taxon>
        <taxon>Thraustochytrida</taxon>
        <taxon>Thraustochytriidae</taxon>
        <taxon>Hondaea</taxon>
    </lineage>
</organism>
<dbReference type="EMBL" id="BEYU01000111">
    <property type="protein sequence ID" value="GBG32006.1"/>
    <property type="molecule type" value="Genomic_DNA"/>
</dbReference>
<evidence type="ECO:0000256" key="17">
    <source>
        <dbReference type="ARBA" id="ARBA00048679"/>
    </source>
</evidence>
<evidence type="ECO:0000256" key="7">
    <source>
        <dbReference type="ARBA" id="ARBA00022517"/>
    </source>
</evidence>
<evidence type="ECO:0000256" key="18">
    <source>
        <dbReference type="PIRNR" id="PIRNR038147"/>
    </source>
</evidence>
<feature type="region of interest" description="Disordered" evidence="22">
    <location>
        <begin position="40"/>
        <end position="62"/>
    </location>
</feature>
<accession>A0A2R5GM87</accession>
<dbReference type="PROSITE" id="PS01245">
    <property type="entry name" value="RIO1"/>
    <property type="match status" value="1"/>
</dbReference>
<evidence type="ECO:0000259" key="23">
    <source>
        <dbReference type="SMART" id="SM00090"/>
    </source>
</evidence>
<dbReference type="Pfam" id="PF01163">
    <property type="entry name" value="RIO1"/>
    <property type="match status" value="1"/>
</dbReference>
<dbReference type="PANTHER" id="PTHR45723">
    <property type="entry name" value="SERINE/THREONINE-PROTEIN KINASE RIO1"/>
    <property type="match status" value="1"/>
</dbReference>
<evidence type="ECO:0000256" key="5">
    <source>
        <dbReference type="ARBA" id="ARBA00016038"/>
    </source>
</evidence>
<keyword evidence="15" id="KW-0460">Magnesium</keyword>